<comment type="caution">
    <text evidence="1">The sequence shown here is derived from an EMBL/GenBank/DDBJ whole genome shotgun (WGS) entry which is preliminary data.</text>
</comment>
<sequence>MCTTNIEKMKNFDCWSHSDSARAMLTERRHGRSITVTTWRMPSNGTRTHPYRRTAENVSIEAVPKAT</sequence>
<dbReference type="EMBL" id="BDGG01000007">
    <property type="protein sequence ID" value="GAV01500.1"/>
    <property type="molecule type" value="Genomic_DNA"/>
</dbReference>
<reference evidence="1 2" key="1">
    <citation type="journal article" date="2016" name="Nat. Commun.">
        <title>Extremotolerant tardigrade genome and improved radiotolerance of human cultured cells by tardigrade-unique protein.</title>
        <authorList>
            <person name="Hashimoto T."/>
            <person name="Horikawa D.D."/>
            <person name="Saito Y."/>
            <person name="Kuwahara H."/>
            <person name="Kozuka-Hata H."/>
            <person name="Shin-I T."/>
            <person name="Minakuchi Y."/>
            <person name="Ohishi K."/>
            <person name="Motoyama A."/>
            <person name="Aizu T."/>
            <person name="Enomoto A."/>
            <person name="Kondo K."/>
            <person name="Tanaka S."/>
            <person name="Hara Y."/>
            <person name="Koshikawa S."/>
            <person name="Sagara H."/>
            <person name="Miura T."/>
            <person name="Yokobori S."/>
            <person name="Miyagawa K."/>
            <person name="Suzuki Y."/>
            <person name="Kubo T."/>
            <person name="Oyama M."/>
            <person name="Kohara Y."/>
            <person name="Fujiyama A."/>
            <person name="Arakawa K."/>
            <person name="Katayama T."/>
            <person name="Toyoda A."/>
            <person name="Kunieda T."/>
        </authorList>
    </citation>
    <scope>NUCLEOTIDE SEQUENCE [LARGE SCALE GENOMIC DNA]</scope>
    <source>
        <strain evidence="1 2">YOKOZUNA-1</strain>
    </source>
</reference>
<organism evidence="1 2">
    <name type="scientific">Ramazzottius varieornatus</name>
    <name type="common">Water bear</name>
    <name type="synonym">Tardigrade</name>
    <dbReference type="NCBI Taxonomy" id="947166"/>
    <lineage>
        <taxon>Eukaryota</taxon>
        <taxon>Metazoa</taxon>
        <taxon>Ecdysozoa</taxon>
        <taxon>Tardigrada</taxon>
        <taxon>Eutardigrada</taxon>
        <taxon>Parachela</taxon>
        <taxon>Hypsibioidea</taxon>
        <taxon>Ramazzottiidae</taxon>
        <taxon>Ramazzottius</taxon>
    </lineage>
</organism>
<protein>
    <submittedName>
        <fullName evidence="1">Uncharacterized protein</fullName>
    </submittedName>
</protein>
<dbReference type="AlphaFoldDB" id="A0A1D1VIS4"/>
<evidence type="ECO:0000313" key="2">
    <source>
        <dbReference type="Proteomes" id="UP000186922"/>
    </source>
</evidence>
<keyword evidence="2" id="KW-1185">Reference proteome</keyword>
<proteinExistence type="predicted"/>
<accession>A0A1D1VIS4</accession>
<gene>
    <name evidence="1" type="primary">RvY_12204-1</name>
    <name evidence="1" type="synonym">RvY_12204.1</name>
    <name evidence="1" type="ORF">RvY_12204</name>
</gene>
<evidence type="ECO:0000313" key="1">
    <source>
        <dbReference type="EMBL" id="GAV01500.1"/>
    </source>
</evidence>
<dbReference type="Proteomes" id="UP000186922">
    <property type="component" value="Unassembled WGS sequence"/>
</dbReference>
<name>A0A1D1VIS4_RAMVA</name>